<dbReference type="Proteomes" id="UP000230431">
    <property type="component" value="Unassembled WGS sequence"/>
</dbReference>
<keyword evidence="2" id="KW-0548">Nucleotidyltransferase</keyword>
<dbReference type="EMBL" id="PCYK01000004">
    <property type="protein sequence ID" value="PIR46282.1"/>
    <property type="molecule type" value="Genomic_DNA"/>
</dbReference>
<dbReference type="Gene3D" id="3.40.50.620">
    <property type="entry name" value="HUPs"/>
    <property type="match status" value="1"/>
</dbReference>
<keyword evidence="1" id="KW-0808">Transferase</keyword>
<dbReference type="AlphaFoldDB" id="A0A2H0RI92"/>
<evidence type="ECO:0000256" key="2">
    <source>
        <dbReference type="ARBA" id="ARBA00022695"/>
    </source>
</evidence>
<evidence type="ECO:0000259" key="3">
    <source>
        <dbReference type="Pfam" id="PF01467"/>
    </source>
</evidence>
<proteinExistence type="predicted"/>
<dbReference type="PANTHER" id="PTHR43793">
    <property type="entry name" value="FAD SYNTHASE"/>
    <property type="match status" value="1"/>
</dbReference>
<evidence type="ECO:0000256" key="1">
    <source>
        <dbReference type="ARBA" id="ARBA00022679"/>
    </source>
</evidence>
<sequence length="211" mass="24193">MTLVQLGKILRKEDVEWGDRVINNLEELAEVAKYLRASGFLIASTTGVWDLLHVGHCRYLGMTRATGHISIVEVDTDEVVRQRKPDNILRPIVPMDERLEMLAWSRPVDLIYQLVQGEDPIEFIRVMRPDVFVVSETSQDSKEEYLSLVREYCGRIEILPAQANVSTTERVRQMMMAGGVEKLIAVRDLLDRMLEAARSPEAQLKEEFNHD</sequence>
<feature type="domain" description="Cytidyltransferase-like" evidence="3">
    <location>
        <begin position="45"/>
        <end position="169"/>
    </location>
</feature>
<dbReference type="InterPro" id="IPR004821">
    <property type="entry name" value="Cyt_trans-like"/>
</dbReference>
<evidence type="ECO:0000313" key="5">
    <source>
        <dbReference type="Proteomes" id="UP000230431"/>
    </source>
</evidence>
<evidence type="ECO:0000313" key="4">
    <source>
        <dbReference type="EMBL" id="PIR46282.1"/>
    </source>
</evidence>
<organism evidence="4 5">
    <name type="scientific">Candidatus Vogelbacteria bacterium CG10_big_fil_rev_8_21_14_0_10_49_38</name>
    <dbReference type="NCBI Taxonomy" id="1975043"/>
    <lineage>
        <taxon>Bacteria</taxon>
        <taxon>Candidatus Vogeliibacteriota</taxon>
    </lineage>
</organism>
<dbReference type="GO" id="GO:0016779">
    <property type="term" value="F:nucleotidyltransferase activity"/>
    <property type="evidence" value="ECO:0007669"/>
    <property type="project" value="UniProtKB-KW"/>
</dbReference>
<comment type="caution">
    <text evidence="4">The sequence shown here is derived from an EMBL/GenBank/DDBJ whole genome shotgun (WGS) entry which is preliminary data.</text>
</comment>
<dbReference type="InterPro" id="IPR050385">
    <property type="entry name" value="Archaeal_FAD_synthase"/>
</dbReference>
<gene>
    <name evidence="4" type="ORF">COV08_00755</name>
</gene>
<protein>
    <recommendedName>
        <fullName evidence="3">Cytidyltransferase-like domain-containing protein</fullName>
    </recommendedName>
</protein>
<reference evidence="4 5" key="1">
    <citation type="submission" date="2017-09" db="EMBL/GenBank/DDBJ databases">
        <title>Depth-based differentiation of microbial function through sediment-hosted aquifers and enrichment of novel symbionts in the deep terrestrial subsurface.</title>
        <authorList>
            <person name="Probst A.J."/>
            <person name="Ladd B."/>
            <person name="Jarett J.K."/>
            <person name="Geller-Mcgrath D.E."/>
            <person name="Sieber C.M."/>
            <person name="Emerson J.B."/>
            <person name="Anantharaman K."/>
            <person name="Thomas B.C."/>
            <person name="Malmstrom R."/>
            <person name="Stieglmeier M."/>
            <person name="Klingl A."/>
            <person name="Woyke T."/>
            <person name="Ryan C.M."/>
            <person name="Banfield J.F."/>
        </authorList>
    </citation>
    <scope>NUCLEOTIDE SEQUENCE [LARGE SCALE GENOMIC DNA]</scope>
    <source>
        <strain evidence="4">CG10_big_fil_rev_8_21_14_0_10_49_38</strain>
    </source>
</reference>
<dbReference type="Pfam" id="PF01467">
    <property type="entry name" value="CTP_transf_like"/>
    <property type="match status" value="1"/>
</dbReference>
<dbReference type="InterPro" id="IPR014729">
    <property type="entry name" value="Rossmann-like_a/b/a_fold"/>
</dbReference>
<accession>A0A2H0RI92</accession>
<dbReference type="PANTHER" id="PTHR43793:SF1">
    <property type="entry name" value="FAD SYNTHASE"/>
    <property type="match status" value="1"/>
</dbReference>
<name>A0A2H0RI92_9BACT</name>
<dbReference type="SUPFAM" id="SSF52374">
    <property type="entry name" value="Nucleotidylyl transferase"/>
    <property type="match status" value="1"/>
</dbReference>